<organism evidence="3 4">
    <name type="scientific">Cylindrodendrum hubeiense</name>
    <dbReference type="NCBI Taxonomy" id="595255"/>
    <lineage>
        <taxon>Eukaryota</taxon>
        <taxon>Fungi</taxon>
        <taxon>Dikarya</taxon>
        <taxon>Ascomycota</taxon>
        <taxon>Pezizomycotina</taxon>
        <taxon>Sordariomycetes</taxon>
        <taxon>Hypocreomycetidae</taxon>
        <taxon>Hypocreales</taxon>
        <taxon>Nectriaceae</taxon>
        <taxon>Cylindrodendrum</taxon>
    </lineage>
</organism>
<dbReference type="GO" id="GO:0007264">
    <property type="term" value="P:small GTPase-mediated signal transduction"/>
    <property type="evidence" value="ECO:0007669"/>
    <property type="project" value="TreeGrafter"/>
</dbReference>
<evidence type="ECO:0000313" key="4">
    <source>
        <dbReference type="Proteomes" id="UP000722485"/>
    </source>
</evidence>
<protein>
    <recommendedName>
        <fullName evidence="2">Rho-GAP domain-containing protein</fullName>
    </recommendedName>
</protein>
<dbReference type="InterPro" id="IPR008936">
    <property type="entry name" value="Rho_GTPase_activation_prot"/>
</dbReference>
<feature type="compositionally biased region" description="Basic residues" evidence="1">
    <location>
        <begin position="496"/>
        <end position="505"/>
    </location>
</feature>
<feature type="region of interest" description="Disordered" evidence="1">
    <location>
        <begin position="743"/>
        <end position="848"/>
    </location>
</feature>
<dbReference type="Pfam" id="PF00620">
    <property type="entry name" value="RhoGAP"/>
    <property type="match status" value="1"/>
</dbReference>
<dbReference type="InterPro" id="IPR000198">
    <property type="entry name" value="RhoGAP_dom"/>
</dbReference>
<dbReference type="PANTHER" id="PTHR45808:SF2">
    <property type="entry name" value="RHO GTPASE-ACTIVATING PROTEIN 68F"/>
    <property type="match status" value="1"/>
</dbReference>
<accession>A0A9P5LD68</accession>
<feature type="compositionally biased region" description="Polar residues" evidence="1">
    <location>
        <begin position="538"/>
        <end position="551"/>
    </location>
</feature>
<proteinExistence type="predicted"/>
<evidence type="ECO:0000259" key="2">
    <source>
        <dbReference type="PROSITE" id="PS50238"/>
    </source>
</evidence>
<gene>
    <name evidence="3" type="ORF">G7Z17_g9932</name>
</gene>
<dbReference type="EMBL" id="JAANBB010000302">
    <property type="protein sequence ID" value="KAF7544476.1"/>
    <property type="molecule type" value="Genomic_DNA"/>
</dbReference>
<comment type="caution">
    <text evidence="3">The sequence shown here is derived from an EMBL/GenBank/DDBJ whole genome shotgun (WGS) entry which is preliminary data.</text>
</comment>
<feature type="compositionally biased region" description="Polar residues" evidence="1">
    <location>
        <begin position="51"/>
        <end position="62"/>
    </location>
</feature>
<dbReference type="Gene3D" id="1.10.555.10">
    <property type="entry name" value="Rho GTPase activation protein"/>
    <property type="match status" value="1"/>
</dbReference>
<dbReference type="AlphaFoldDB" id="A0A9P5LD68"/>
<dbReference type="PROSITE" id="PS50238">
    <property type="entry name" value="RHOGAP"/>
    <property type="match status" value="1"/>
</dbReference>
<dbReference type="PANTHER" id="PTHR45808">
    <property type="entry name" value="RHO GTPASE-ACTIVATING PROTEIN 68F"/>
    <property type="match status" value="1"/>
</dbReference>
<reference evidence="3" key="1">
    <citation type="submission" date="2020-03" db="EMBL/GenBank/DDBJ databases">
        <title>Draft Genome Sequence of Cylindrodendrum hubeiense.</title>
        <authorList>
            <person name="Buettner E."/>
            <person name="Kellner H."/>
        </authorList>
    </citation>
    <scope>NUCLEOTIDE SEQUENCE</scope>
    <source>
        <strain evidence="3">IHI 201604</strain>
    </source>
</reference>
<sequence>MDPFSNSDSRPHQSTATAIPPRRMLPSASSGSFNFPQSVPFRNAPNRAAQMHTSRTWTTSSGDRGLLSDTDEHGVRILVVEDFDLKQTGNGFDSPQKRGWFYRILRSASSQYTTVPKPRSIEGRNKRSVSDLAHNLAHRRETPKTVDIQSMVRLSGKSVLYLPSEHAPSALVLPTCLRATAHYLAQHVATRGIFRIPGSVRVVNALFDYYCHTENGGIDIAGTVRCANLPTHIQVSVHDIASTFKRILSILPGGILGSLHIFEALVAIHSQLNGDPEFPRTKQTKVRARLIALAISTIQSQFRRELVCAVFGLLSLIGRVAEVAPREDDGGRPLPTGDLMGYNALGIVFGPLLLGDLLDNYSMKLATPESGLLLFPLSPPKPRRNLRKSKAAEFHSITAPAINKIILANGITEMLIANWRDIVRQMKSLGMQCGREAPSFNSLRAESLRQSASESFVIRKPPDWEQEQAYQRETREEEEMFRSGSPEPDTPTLAVRRQRPPKRKISTSNRLGKRPSMGVLSPTAEESAGDEEQLEHGQPNQVTGASANNGNRPPAPGLGLHLLNSDQFNDEDLWTDPNHQKGSQSQSGRKLGSTESREHPAPTSTRKKRETTGCGSPQVSIEEVPPRTSSKQRPEVASCPKEPLQFAHVEDADGIKPNAEPTPIERRKAQRGKQGVKERPEMPLRQSLDNGGREKSEPSRTFSFSDQQDEKVAGIEDSQVQREGFKLGFRTPSNKLILSYSQRYQDSSSMTTESQPSFQSEISQDTSHQGKRFSAISSVEPNQTADRSLGSANQESRRRKTTQPQVSVSVGSMDRTPSEFYAAMQAPLSLSGQNIENGRDPAGTSAET</sequence>
<feature type="region of interest" description="Disordered" evidence="1">
    <location>
        <begin position="454"/>
        <end position="728"/>
    </location>
</feature>
<dbReference type="GO" id="GO:0005737">
    <property type="term" value="C:cytoplasm"/>
    <property type="evidence" value="ECO:0007669"/>
    <property type="project" value="TreeGrafter"/>
</dbReference>
<dbReference type="SMART" id="SM00324">
    <property type="entry name" value="RhoGAP"/>
    <property type="match status" value="1"/>
</dbReference>
<name>A0A9P5LD68_9HYPO</name>
<evidence type="ECO:0000256" key="1">
    <source>
        <dbReference type="SAM" id="MobiDB-lite"/>
    </source>
</evidence>
<dbReference type="CDD" id="cd00159">
    <property type="entry name" value="RhoGAP"/>
    <property type="match status" value="1"/>
</dbReference>
<feature type="compositionally biased region" description="Polar residues" evidence="1">
    <location>
        <begin position="775"/>
        <end position="794"/>
    </location>
</feature>
<feature type="compositionally biased region" description="Polar residues" evidence="1">
    <location>
        <begin position="27"/>
        <end position="37"/>
    </location>
</feature>
<dbReference type="Proteomes" id="UP000722485">
    <property type="component" value="Unassembled WGS sequence"/>
</dbReference>
<feature type="compositionally biased region" description="Polar residues" evidence="1">
    <location>
        <begin position="743"/>
        <end position="767"/>
    </location>
</feature>
<dbReference type="OrthoDB" id="9994905at2759"/>
<evidence type="ECO:0000313" key="3">
    <source>
        <dbReference type="EMBL" id="KAF7544476.1"/>
    </source>
</evidence>
<feature type="compositionally biased region" description="Basic and acidic residues" evidence="1">
    <location>
        <begin position="708"/>
        <end position="725"/>
    </location>
</feature>
<keyword evidence="4" id="KW-1185">Reference proteome</keyword>
<feature type="compositionally biased region" description="Polar residues" evidence="1">
    <location>
        <begin position="1"/>
        <end position="17"/>
    </location>
</feature>
<dbReference type="SUPFAM" id="SSF48350">
    <property type="entry name" value="GTPase activation domain, GAP"/>
    <property type="match status" value="1"/>
</dbReference>
<dbReference type="GO" id="GO:0005096">
    <property type="term" value="F:GTPase activator activity"/>
    <property type="evidence" value="ECO:0007669"/>
    <property type="project" value="TreeGrafter"/>
</dbReference>
<feature type="domain" description="Rho-GAP" evidence="2">
    <location>
        <begin position="160"/>
        <end position="423"/>
    </location>
</feature>
<feature type="region of interest" description="Disordered" evidence="1">
    <location>
        <begin position="1"/>
        <end position="68"/>
    </location>
</feature>